<sequence>MKPSKPSTSASERNVRPVVLHTKDIDAMENESFPDPSHGIVSWKTLLSAPKTPTDTFTVGIGTCPPGSTTSCPAQTISPTPGHLKLHRHAHPEIYYVTDGKGLVTIDGIEHEVQKGSVVFIPGNAEHGIKNVGNGKNKSEGNLVWLYAFAADSFGQVVYRFDEPGPGKKEE</sequence>
<dbReference type="Pfam" id="PF07883">
    <property type="entry name" value="Cupin_2"/>
    <property type="match status" value="1"/>
</dbReference>
<dbReference type="PANTHER" id="PTHR35848:SF6">
    <property type="entry name" value="CUPIN TYPE-2 DOMAIN-CONTAINING PROTEIN"/>
    <property type="match status" value="1"/>
</dbReference>
<evidence type="ECO:0000259" key="2">
    <source>
        <dbReference type="Pfam" id="PF07883"/>
    </source>
</evidence>
<keyword evidence="4" id="KW-1185">Reference proteome</keyword>
<dbReference type="InterPro" id="IPR011051">
    <property type="entry name" value="RmlC_Cupin_sf"/>
</dbReference>
<dbReference type="SUPFAM" id="SSF51182">
    <property type="entry name" value="RmlC-like cupins"/>
    <property type="match status" value="1"/>
</dbReference>
<dbReference type="Proteomes" id="UP000799424">
    <property type="component" value="Unassembled WGS sequence"/>
</dbReference>
<dbReference type="InterPro" id="IPR014710">
    <property type="entry name" value="RmlC-like_jellyroll"/>
</dbReference>
<dbReference type="AlphaFoldDB" id="A0A6A7ADL2"/>
<dbReference type="EMBL" id="MU006219">
    <property type="protein sequence ID" value="KAF2830777.1"/>
    <property type="molecule type" value="Genomic_DNA"/>
</dbReference>
<reference evidence="3" key="1">
    <citation type="journal article" date="2020" name="Stud. Mycol.">
        <title>101 Dothideomycetes genomes: a test case for predicting lifestyles and emergence of pathogens.</title>
        <authorList>
            <person name="Haridas S."/>
            <person name="Albert R."/>
            <person name="Binder M."/>
            <person name="Bloem J."/>
            <person name="Labutti K."/>
            <person name="Salamov A."/>
            <person name="Andreopoulos B."/>
            <person name="Baker S."/>
            <person name="Barry K."/>
            <person name="Bills G."/>
            <person name="Bluhm B."/>
            <person name="Cannon C."/>
            <person name="Castanera R."/>
            <person name="Culley D."/>
            <person name="Daum C."/>
            <person name="Ezra D."/>
            <person name="Gonzalez J."/>
            <person name="Henrissat B."/>
            <person name="Kuo A."/>
            <person name="Liang C."/>
            <person name="Lipzen A."/>
            <person name="Lutzoni F."/>
            <person name="Magnuson J."/>
            <person name="Mondo S."/>
            <person name="Nolan M."/>
            <person name="Ohm R."/>
            <person name="Pangilinan J."/>
            <person name="Park H.-J."/>
            <person name="Ramirez L."/>
            <person name="Alfaro M."/>
            <person name="Sun H."/>
            <person name="Tritt A."/>
            <person name="Yoshinaga Y."/>
            <person name="Zwiers L.-H."/>
            <person name="Turgeon B."/>
            <person name="Goodwin S."/>
            <person name="Spatafora J."/>
            <person name="Crous P."/>
            <person name="Grigoriev I."/>
        </authorList>
    </citation>
    <scope>NUCLEOTIDE SEQUENCE</scope>
    <source>
        <strain evidence="3">CBS 113818</strain>
    </source>
</reference>
<dbReference type="OrthoDB" id="445803at2759"/>
<dbReference type="GO" id="GO:0046872">
    <property type="term" value="F:metal ion binding"/>
    <property type="evidence" value="ECO:0007669"/>
    <property type="project" value="UniProtKB-KW"/>
</dbReference>
<dbReference type="InterPro" id="IPR013096">
    <property type="entry name" value="Cupin_2"/>
</dbReference>
<dbReference type="PANTHER" id="PTHR35848">
    <property type="entry name" value="OXALATE-BINDING PROTEIN"/>
    <property type="match status" value="1"/>
</dbReference>
<name>A0A6A7ADL2_9PLEO</name>
<evidence type="ECO:0000256" key="1">
    <source>
        <dbReference type="ARBA" id="ARBA00022723"/>
    </source>
</evidence>
<evidence type="ECO:0000313" key="4">
    <source>
        <dbReference type="Proteomes" id="UP000799424"/>
    </source>
</evidence>
<dbReference type="Gene3D" id="2.60.120.10">
    <property type="entry name" value="Jelly Rolls"/>
    <property type="match status" value="1"/>
</dbReference>
<proteinExistence type="predicted"/>
<gene>
    <name evidence="3" type="ORF">CC86DRAFT_434677</name>
</gene>
<evidence type="ECO:0000313" key="3">
    <source>
        <dbReference type="EMBL" id="KAF2830777.1"/>
    </source>
</evidence>
<feature type="domain" description="Cupin type-2" evidence="2">
    <location>
        <begin position="83"/>
        <end position="135"/>
    </location>
</feature>
<accession>A0A6A7ADL2</accession>
<protein>
    <recommendedName>
        <fullName evidence="2">Cupin type-2 domain-containing protein</fullName>
    </recommendedName>
</protein>
<keyword evidence="1" id="KW-0479">Metal-binding</keyword>
<dbReference type="InterPro" id="IPR051610">
    <property type="entry name" value="GPI/OXD"/>
</dbReference>
<organism evidence="3 4">
    <name type="scientific">Ophiobolus disseminans</name>
    <dbReference type="NCBI Taxonomy" id="1469910"/>
    <lineage>
        <taxon>Eukaryota</taxon>
        <taxon>Fungi</taxon>
        <taxon>Dikarya</taxon>
        <taxon>Ascomycota</taxon>
        <taxon>Pezizomycotina</taxon>
        <taxon>Dothideomycetes</taxon>
        <taxon>Pleosporomycetidae</taxon>
        <taxon>Pleosporales</taxon>
        <taxon>Pleosporineae</taxon>
        <taxon>Phaeosphaeriaceae</taxon>
        <taxon>Ophiobolus</taxon>
    </lineage>
</organism>